<dbReference type="Gene3D" id="3.30.200.20">
    <property type="entry name" value="Phosphorylase Kinase, domain 1"/>
    <property type="match status" value="1"/>
</dbReference>
<dbReference type="EC" id="2.7.11.1" evidence="1"/>
<evidence type="ECO:0000256" key="4">
    <source>
        <dbReference type="ARBA" id="ARBA00022741"/>
    </source>
</evidence>
<dbReference type="Pfam" id="PF00069">
    <property type="entry name" value="Pkinase"/>
    <property type="match status" value="1"/>
</dbReference>
<dbReference type="AlphaFoldDB" id="A0A0B4CFI2"/>
<evidence type="ECO:0000256" key="8">
    <source>
        <dbReference type="SAM" id="MobiDB-lite"/>
    </source>
</evidence>
<feature type="region of interest" description="Disordered" evidence="8">
    <location>
        <begin position="345"/>
        <end position="412"/>
    </location>
</feature>
<evidence type="ECO:0000256" key="5">
    <source>
        <dbReference type="ARBA" id="ARBA00022777"/>
    </source>
</evidence>
<accession>A0A0B4CFI2</accession>
<keyword evidence="2 11" id="KW-0723">Serine/threonine-protein kinase</keyword>
<dbReference type="PANTHER" id="PTHR43289">
    <property type="entry name" value="MITOGEN-ACTIVATED PROTEIN KINASE KINASE KINASE 20-RELATED"/>
    <property type="match status" value="1"/>
</dbReference>
<keyword evidence="5 11" id="KW-0418">Kinase</keyword>
<evidence type="ECO:0000313" key="11">
    <source>
        <dbReference type="EMBL" id="KIC60024.1"/>
    </source>
</evidence>
<evidence type="ECO:0000259" key="10">
    <source>
        <dbReference type="PROSITE" id="PS50011"/>
    </source>
</evidence>
<organism evidence="11 12">
    <name type="scientific">Microbacterium hominis</name>
    <dbReference type="NCBI Taxonomy" id="162426"/>
    <lineage>
        <taxon>Bacteria</taxon>
        <taxon>Bacillati</taxon>
        <taxon>Actinomycetota</taxon>
        <taxon>Actinomycetes</taxon>
        <taxon>Micrococcales</taxon>
        <taxon>Microbacteriaceae</taxon>
        <taxon>Microbacterium</taxon>
    </lineage>
</organism>
<evidence type="ECO:0000256" key="9">
    <source>
        <dbReference type="SAM" id="Phobius"/>
    </source>
</evidence>
<feature type="transmembrane region" description="Helical" evidence="9">
    <location>
        <begin position="322"/>
        <end position="343"/>
    </location>
</feature>
<comment type="caution">
    <text evidence="11">The sequence shown here is derived from an EMBL/GenBank/DDBJ whole genome shotgun (WGS) entry which is preliminary data.</text>
</comment>
<evidence type="ECO:0000313" key="12">
    <source>
        <dbReference type="Proteomes" id="UP000031202"/>
    </source>
</evidence>
<dbReference type="PROSITE" id="PS00107">
    <property type="entry name" value="PROTEIN_KINASE_ATP"/>
    <property type="match status" value="1"/>
</dbReference>
<dbReference type="SUPFAM" id="SSF56112">
    <property type="entry name" value="Protein kinase-like (PK-like)"/>
    <property type="match status" value="1"/>
</dbReference>
<keyword evidence="6 7" id="KW-0067">ATP-binding</keyword>
<dbReference type="EMBL" id="JWSZ01000001">
    <property type="protein sequence ID" value="KIC60024.1"/>
    <property type="molecule type" value="Genomic_DNA"/>
</dbReference>
<protein>
    <recommendedName>
        <fullName evidence="1">non-specific serine/threonine protein kinase</fullName>
        <ecNumber evidence="1">2.7.11.1</ecNumber>
    </recommendedName>
</protein>
<reference evidence="11 12" key="1">
    <citation type="submission" date="2014-12" db="EMBL/GenBank/DDBJ databases">
        <title>Genome sequencing of Microbacterium hominis TPW29.</title>
        <authorList>
            <person name="Tan P.W."/>
            <person name="Chan K.-G."/>
        </authorList>
    </citation>
    <scope>NUCLEOTIDE SEQUENCE [LARGE SCALE GENOMIC DNA]</scope>
    <source>
        <strain evidence="11 12">TPW29</strain>
    </source>
</reference>
<dbReference type="Gene3D" id="1.10.510.10">
    <property type="entry name" value="Transferase(Phosphotransferase) domain 1"/>
    <property type="match status" value="1"/>
</dbReference>
<keyword evidence="4 7" id="KW-0547">Nucleotide-binding</keyword>
<dbReference type="InterPro" id="IPR011009">
    <property type="entry name" value="Kinase-like_dom_sf"/>
</dbReference>
<gene>
    <name evidence="11" type="ORF">RM52_01005</name>
</gene>
<dbReference type="PROSITE" id="PS50011">
    <property type="entry name" value="PROTEIN_KINASE_DOM"/>
    <property type="match status" value="1"/>
</dbReference>
<evidence type="ECO:0000256" key="2">
    <source>
        <dbReference type="ARBA" id="ARBA00022527"/>
    </source>
</evidence>
<feature type="binding site" evidence="7">
    <location>
        <position position="47"/>
    </location>
    <ligand>
        <name>ATP</name>
        <dbReference type="ChEBI" id="CHEBI:30616"/>
    </ligand>
</feature>
<keyword evidence="9" id="KW-0812">Transmembrane</keyword>
<dbReference type="SMART" id="SM00220">
    <property type="entry name" value="S_TKc"/>
    <property type="match status" value="1"/>
</dbReference>
<dbReference type="GO" id="GO:0004674">
    <property type="term" value="F:protein serine/threonine kinase activity"/>
    <property type="evidence" value="ECO:0007669"/>
    <property type="project" value="UniProtKB-KW"/>
</dbReference>
<dbReference type="Proteomes" id="UP000031202">
    <property type="component" value="Unassembled WGS sequence"/>
</dbReference>
<evidence type="ECO:0000256" key="6">
    <source>
        <dbReference type="ARBA" id="ARBA00022840"/>
    </source>
</evidence>
<dbReference type="RefSeq" id="WP_039411762.1">
    <property type="nucleotide sequence ID" value="NZ_JWSZ01000001.1"/>
</dbReference>
<evidence type="ECO:0000256" key="7">
    <source>
        <dbReference type="PROSITE-ProRule" id="PRU10141"/>
    </source>
</evidence>
<feature type="domain" description="Protein kinase" evidence="10">
    <location>
        <begin position="18"/>
        <end position="275"/>
    </location>
</feature>
<dbReference type="InterPro" id="IPR008271">
    <property type="entry name" value="Ser/Thr_kinase_AS"/>
</dbReference>
<dbReference type="PANTHER" id="PTHR43289:SF6">
    <property type="entry name" value="SERINE_THREONINE-PROTEIN KINASE NEKL-3"/>
    <property type="match status" value="1"/>
</dbReference>
<feature type="compositionally biased region" description="Gly residues" evidence="8">
    <location>
        <begin position="389"/>
        <end position="412"/>
    </location>
</feature>
<dbReference type="GO" id="GO:0005524">
    <property type="term" value="F:ATP binding"/>
    <property type="evidence" value="ECO:0007669"/>
    <property type="project" value="UniProtKB-UniRule"/>
</dbReference>
<keyword evidence="9" id="KW-1133">Transmembrane helix</keyword>
<sequence>MDDQTGGIDAGAVLDDRYRVDALIGTGGMSRVYAARDLLLGRTVAIKIITATDDDLDAGQRVRAETAALAALTHPHLVVLHDARLTGPGPRYLVMERIDGPSLSARLAEGPMTDAEVTRIAGELADALSAVHAAGIVHRDIKPSNILLAPSATLNRPPRAKLADFGIAHLLGSDRITQPGSLIGTAAYLAPEVALGNAPAPASDVYALGLVLLEALTGTRAFPSAQGAAQVLARLAQDPAIPDHLPPLWAELLPAMLSRDPAARPSAAAIAHTLAAPPRETSNDETRVLAAPEPPTEPAAVAAARFDRAGATERPWWRRTGVLVGGGAAVIAIVVALAAWSGLSGAPTVDPSPTGVVGTTPTPAVTDANTVSNPEKAPATPAAPKDNGNGKGGPGGGNNGGGKGGGPGKGGG</sequence>
<evidence type="ECO:0000256" key="1">
    <source>
        <dbReference type="ARBA" id="ARBA00012513"/>
    </source>
</evidence>
<feature type="compositionally biased region" description="Low complexity" evidence="8">
    <location>
        <begin position="347"/>
        <end position="387"/>
    </location>
</feature>
<dbReference type="PROSITE" id="PS00108">
    <property type="entry name" value="PROTEIN_KINASE_ST"/>
    <property type="match status" value="1"/>
</dbReference>
<proteinExistence type="predicted"/>
<dbReference type="InterPro" id="IPR017441">
    <property type="entry name" value="Protein_kinase_ATP_BS"/>
</dbReference>
<name>A0A0B4CFI2_9MICO</name>
<feature type="region of interest" description="Disordered" evidence="8">
    <location>
        <begin position="276"/>
        <end position="299"/>
    </location>
</feature>
<evidence type="ECO:0000256" key="3">
    <source>
        <dbReference type="ARBA" id="ARBA00022679"/>
    </source>
</evidence>
<keyword evidence="3" id="KW-0808">Transferase</keyword>
<keyword evidence="9" id="KW-0472">Membrane</keyword>
<dbReference type="InterPro" id="IPR000719">
    <property type="entry name" value="Prot_kinase_dom"/>
</dbReference>
<dbReference type="CDD" id="cd14014">
    <property type="entry name" value="STKc_PknB_like"/>
    <property type="match status" value="1"/>
</dbReference>